<feature type="region of interest" description="Disordered" evidence="13">
    <location>
        <begin position="1"/>
        <end position="32"/>
    </location>
</feature>
<gene>
    <name evidence="12" type="primary">dapA</name>
    <name evidence="14" type="ORF">BAU06_19620</name>
    <name evidence="15" type="ORF">BAU08_20120</name>
</gene>
<evidence type="ECO:0000256" key="9">
    <source>
        <dbReference type="ARBA" id="ARBA00023239"/>
    </source>
</evidence>
<dbReference type="STRING" id="463025.BAU08_20120"/>
<dbReference type="KEGG" id="bbro:BAU06_19620"/>
<evidence type="ECO:0000256" key="7">
    <source>
        <dbReference type="ARBA" id="ARBA00022915"/>
    </source>
</evidence>
<dbReference type="InterPro" id="IPR002220">
    <property type="entry name" value="DapA-like"/>
</dbReference>
<reference evidence="16 17" key="1">
    <citation type="submission" date="2016-06" db="EMBL/GenBank/DDBJ databases">
        <title>Complete genome sequences of Bordetella bronchialis and Bordetella flabilis.</title>
        <authorList>
            <person name="LiPuma J.J."/>
            <person name="Spilker T."/>
        </authorList>
    </citation>
    <scope>NUCLEOTIDE SEQUENCE [LARGE SCALE GENOMIC DNA]</scope>
    <source>
        <strain evidence="15 17">AU17976</strain>
        <strain evidence="14 16">AU3182</strain>
    </source>
</reference>
<dbReference type="CDD" id="cd00950">
    <property type="entry name" value="DHDPS"/>
    <property type="match status" value="1"/>
</dbReference>
<dbReference type="PRINTS" id="PR00146">
    <property type="entry name" value="DHPICSNTHASE"/>
</dbReference>
<dbReference type="EMBL" id="CP016171">
    <property type="protein sequence ID" value="ANN73343.1"/>
    <property type="molecule type" value="Genomic_DNA"/>
</dbReference>
<evidence type="ECO:0000256" key="4">
    <source>
        <dbReference type="ARBA" id="ARBA00012086"/>
    </source>
</evidence>
<dbReference type="GO" id="GO:0008840">
    <property type="term" value="F:4-hydroxy-tetrahydrodipicolinate synthase activity"/>
    <property type="evidence" value="ECO:0007669"/>
    <property type="project" value="UniProtKB-UniRule"/>
</dbReference>
<comment type="subunit">
    <text evidence="12">Homotetramer; dimer of dimers.</text>
</comment>
<dbReference type="InterPro" id="IPR020625">
    <property type="entry name" value="Schiff_base-form_aldolases_AS"/>
</dbReference>
<comment type="function">
    <text evidence="1 12">Catalyzes the condensation of (S)-aspartate-beta-semialdehyde [(S)-ASA] and pyruvate to 4-hydroxy-tetrahydrodipicolinate (HTPA).</text>
</comment>
<evidence type="ECO:0000313" key="14">
    <source>
        <dbReference type="EMBL" id="ANN68211.1"/>
    </source>
</evidence>
<evidence type="ECO:0000256" key="8">
    <source>
        <dbReference type="ARBA" id="ARBA00023154"/>
    </source>
</evidence>
<evidence type="ECO:0000313" key="16">
    <source>
        <dbReference type="Proteomes" id="UP000091897"/>
    </source>
</evidence>
<evidence type="ECO:0000256" key="10">
    <source>
        <dbReference type="ARBA" id="ARBA00023270"/>
    </source>
</evidence>
<dbReference type="EC" id="4.3.3.7" evidence="4 12"/>
<proteinExistence type="inferred from homology"/>
<dbReference type="Pfam" id="PF00701">
    <property type="entry name" value="DHDPS"/>
    <property type="match status" value="2"/>
</dbReference>
<dbReference type="PANTHER" id="PTHR12128">
    <property type="entry name" value="DIHYDRODIPICOLINATE SYNTHASE"/>
    <property type="match status" value="1"/>
</dbReference>
<feature type="binding site" evidence="12">
    <location>
        <position position="80"/>
    </location>
    <ligand>
        <name>pyruvate</name>
        <dbReference type="ChEBI" id="CHEBI:15361"/>
    </ligand>
</feature>
<protein>
    <recommendedName>
        <fullName evidence="4 12">4-hydroxy-tetrahydrodipicolinate synthase</fullName>
        <shortName evidence="12">HTPA synthase</shortName>
        <ecNumber evidence="4 12">4.3.3.7</ecNumber>
    </recommendedName>
</protein>
<comment type="pathway">
    <text evidence="2 12">Amino-acid biosynthesis; L-lysine biosynthesis via DAP pathway; (S)-tetrahydrodipicolinate from L-aspartate: step 3/4.</text>
</comment>
<keyword evidence="9 12" id="KW-0456">Lyase</keyword>
<dbReference type="InterPro" id="IPR013785">
    <property type="entry name" value="Aldolase_TIM"/>
</dbReference>
<evidence type="ECO:0000313" key="17">
    <source>
        <dbReference type="Proteomes" id="UP000092213"/>
    </source>
</evidence>
<name>A0A193FM14_9BORD</name>
<keyword evidence="7 12" id="KW-0220">Diaminopimelate biosynthesis</keyword>
<accession>A0A193FM14</accession>
<keyword evidence="8 12" id="KW-0457">Lysine biosynthesis</keyword>
<dbReference type="Proteomes" id="UP000091897">
    <property type="component" value="Chromosome"/>
</dbReference>
<dbReference type="Proteomes" id="UP000092213">
    <property type="component" value="Chromosome"/>
</dbReference>
<dbReference type="SUPFAM" id="SSF51569">
    <property type="entry name" value="Aldolase"/>
    <property type="match status" value="1"/>
</dbReference>
<feature type="active site" description="Schiff-base intermediate with substrate" evidence="12">
    <location>
        <position position="195"/>
    </location>
</feature>
<comment type="similarity">
    <text evidence="3 12">Belongs to the DapA family.</text>
</comment>
<keyword evidence="16" id="KW-1185">Reference proteome</keyword>
<comment type="catalytic activity">
    <reaction evidence="11 12">
        <text>L-aspartate 4-semialdehyde + pyruvate = (2S,4S)-4-hydroxy-2,3,4,5-tetrahydrodipicolinate + H2O + H(+)</text>
        <dbReference type="Rhea" id="RHEA:34171"/>
        <dbReference type="ChEBI" id="CHEBI:15361"/>
        <dbReference type="ChEBI" id="CHEBI:15377"/>
        <dbReference type="ChEBI" id="CHEBI:15378"/>
        <dbReference type="ChEBI" id="CHEBI:67139"/>
        <dbReference type="ChEBI" id="CHEBI:537519"/>
        <dbReference type="EC" id="4.3.3.7"/>
    </reaction>
</comment>
<organism evidence="15 17">
    <name type="scientific">Bordetella bronchialis</name>
    <dbReference type="NCBI Taxonomy" id="463025"/>
    <lineage>
        <taxon>Bacteria</taxon>
        <taxon>Pseudomonadati</taxon>
        <taxon>Pseudomonadota</taxon>
        <taxon>Betaproteobacteria</taxon>
        <taxon>Burkholderiales</taxon>
        <taxon>Alcaligenaceae</taxon>
        <taxon>Bordetella</taxon>
    </lineage>
</organism>
<feature type="binding site" evidence="12">
    <location>
        <position position="233"/>
    </location>
    <ligand>
        <name>pyruvate</name>
        <dbReference type="ChEBI" id="CHEBI:15361"/>
    </ligand>
</feature>
<sequence>MSVGRSARDGAMPAAHRPPRESRPAGATGRGDGVSTAFEGLWLPMVTPMRQGRVDLPAARGLARHYREAGMSGLVLFGSTGEGNLLTLTEKIDMIQAIREDADALPIMIGVGGVDTAGVAAAVRRLDVTRPAGYLVPPPYYLCPSQAGILWHYRQIAWATDRPLVLYNIPKRTGVQMTVETMEALAGCPTIAAVKECNPAVLQTLRARGRIATLCGEDKALLAHFLAGGRGAIPAAAHIRPDLFVRMMHLAWRGNVDAAPVDSAAVDSAPVDTAAVDAAAVDAAAALFQALSPVIRLLFAEPNPAPVKKALALQGLIEDELRMPLTPASRTLAARLQRAIARLPAPAGDRMPAPREAVHSMATASVNI</sequence>
<evidence type="ECO:0000256" key="11">
    <source>
        <dbReference type="ARBA" id="ARBA00047836"/>
    </source>
</evidence>
<dbReference type="GO" id="GO:0009089">
    <property type="term" value="P:lysine biosynthetic process via diaminopimelate"/>
    <property type="evidence" value="ECO:0007669"/>
    <property type="project" value="UniProtKB-UniRule"/>
</dbReference>
<dbReference type="PROSITE" id="PS00665">
    <property type="entry name" value="DHDPS_1"/>
    <property type="match status" value="1"/>
</dbReference>
<dbReference type="InterPro" id="IPR020624">
    <property type="entry name" value="Schiff_base-form_aldolases_CS"/>
</dbReference>
<dbReference type="HAMAP" id="MF_00418">
    <property type="entry name" value="DapA"/>
    <property type="match status" value="1"/>
</dbReference>
<dbReference type="GO" id="GO:0019877">
    <property type="term" value="P:diaminopimelate biosynthetic process"/>
    <property type="evidence" value="ECO:0007669"/>
    <property type="project" value="UniProtKB-UniRule"/>
</dbReference>
<dbReference type="Gene3D" id="3.20.20.70">
    <property type="entry name" value="Aldolase class I"/>
    <property type="match status" value="1"/>
</dbReference>
<evidence type="ECO:0000256" key="13">
    <source>
        <dbReference type="SAM" id="MobiDB-lite"/>
    </source>
</evidence>
<comment type="subcellular location">
    <subcellularLocation>
        <location evidence="12">Cytoplasm</location>
    </subcellularLocation>
</comment>
<keyword evidence="5 12" id="KW-0963">Cytoplasm</keyword>
<keyword evidence="6 12" id="KW-0028">Amino-acid biosynthesis</keyword>
<evidence type="ECO:0000313" key="15">
    <source>
        <dbReference type="EMBL" id="ANN73343.1"/>
    </source>
</evidence>
<evidence type="ECO:0000256" key="12">
    <source>
        <dbReference type="HAMAP-Rule" id="MF_00418"/>
    </source>
</evidence>
<dbReference type="EMBL" id="CP016170">
    <property type="protein sequence ID" value="ANN68211.1"/>
    <property type="molecule type" value="Genomic_DNA"/>
</dbReference>
<evidence type="ECO:0000256" key="5">
    <source>
        <dbReference type="ARBA" id="ARBA00022490"/>
    </source>
</evidence>
<evidence type="ECO:0000256" key="2">
    <source>
        <dbReference type="ARBA" id="ARBA00005120"/>
    </source>
</evidence>
<dbReference type="AlphaFoldDB" id="A0A193FM14"/>
<evidence type="ECO:0000256" key="6">
    <source>
        <dbReference type="ARBA" id="ARBA00022605"/>
    </source>
</evidence>
<dbReference type="InterPro" id="IPR005263">
    <property type="entry name" value="DapA"/>
</dbReference>
<dbReference type="GO" id="GO:0005737">
    <property type="term" value="C:cytoplasm"/>
    <property type="evidence" value="ECO:0007669"/>
    <property type="project" value="UniProtKB-SubCell"/>
</dbReference>
<dbReference type="SMART" id="SM01130">
    <property type="entry name" value="DHDPS"/>
    <property type="match status" value="1"/>
</dbReference>
<evidence type="ECO:0000256" key="3">
    <source>
        <dbReference type="ARBA" id="ARBA00007592"/>
    </source>
</evidence>
<evidence type="ECO:0000256" key="1">
    <source>
        <dbReference type="ARBA" id="ARBA00003294"/>
    </source>
</evidence>
<dbReference type="PROSITE" id="PS00666">
    <property type="entry name" value="DHDPS_2"/>
    <property type="match status" value="1"/>
</dbReference>
<feature type="site" description="Part of a proton relay during catalysis" evidence="12">
    <location>
        <position position="79"/>
    </location>
</feature>
<feature type="site" description="Part of a proton relay during catalysis" evidence="12">
    <location>
        <position position="141"/>
    </location>
</feature>
<dbReference type="UniPathway" id="UPA00034">
    <property type="reaction ID" value="UER00017"/>
</dbReference>
<dbReference type="PANTHER" id="PTHR12128:SF66">
    <property type="entry name" value="4-HYDROXY-2-OXOGLUTARATE ALDOLASE, MITOCHONDRIAL"/>
    <property type="match status" value="1"/>
</dbReference>
<feature type="active site" description="Proton donor/acceptor" evidence="12">
    <location>
        <position position="167"/>
    </location>
</feature>
<keyword evidence="10 12" id="KW-0704">Schiff base</keyword>
<comment type="caution">
    <text evidence="12">Was originally thought to be a dihydrodipicolinate synthase (DHDPS), catalyzing the condensation of (S)-aspartate-beta-semialdehyde [(S)-ASA] and pyruvate to dihydrodipicolinate (DHDP). However, it was shown in E.coli that the product of the enzymatic reaction is not dihydrodipicolinate but in fact (4S)-4-hydroxy-2,3,4,5-tetrahydro-(2S)-dipicolinic acid (HTPA), and that the consecutive dehydration reaction leading to DHDP is not spontaneous but catalyzed by DapB.</text>
</comment>